<dbReference type="OrthoDB" id="550309at2759"/>
<dbReference type="GO" id="GO:0006357">
    <property type="term" value="P:regulation of transcription by RNA polymerase II"/>
    <property type="evidence" value="ECO:0007669"/>
    <property type="project" value="InterPro"/>
</dbReference>
<keyword evidence="5" id="KW-0010">Activator</keyword>
<keyword evidence="7 9" id="KW-0539">Nucleus</keyword>
<accession>A0A7J7K3H8</accession>
<keyword evidence="13" id="KW-1185">Reference proteome</keyword>
<dbReference type="GO" id="GO:0003712">
    <property type="term" value="F:transcription coregulator activity"/>
    <property type="evidence" value="ECO:0007669"/>
    <property type="project" value="TreeGrafter"/>
</dbReference>
<feature type="compositionally biased region" description="Polar residues" evidence="10">
    <location>
        <begin position="197"/>
        <end position="233"/>
    </location>
</feature>
<gene>
    <name evidence="12" type="ORF">EB796_009533</name>
</gene>
<dbReference type="InterPro" id="IPR017923">
    <property type="entry name" value="TFIIS_N"/>
</dbReference>
<comment type="subcellular location">
    <subcellularLocation>
        <location evidence="1 9">Nucleus</location>
    </subcellularLocation>
</comment>
<dbReference type="Gene3D" id="1.20.930.10">
    <property type="entry name" value="Conserved domain common to transcription factors TFIIS, elongin A, CRSP70"/>
    <property type="match status" value="1"/>
</dbReference>
<comment type="caution">
    <text evidence="12">The sequence shown here is derived from an EMBL/GenBank/DDBJ whole genome shotgun (WGS) entry which is preliminary data.</text>
</comment>
<dbReference type="SMART" id="SM00509">
    <property type="entry name" value="TFS2N"/>
    <property type="match status" value="1"/>
</dbReference>
<dbReference type="InterPro" id="IPR042376">
    <property type="entry name" value="MED26"/>
</dbReference>
<dbReference type="PANTHER" id="PTHR15201:SF1">
    <property type="entry name" value="MEDIATOR OF RNA POLYMERASE II TRANSCRIPTION SUBUNIT 26"/>
    <property type="match status" value="1"/>
</dbReference>
<keyword evidence="4" id="KW-0805">Transcription regulation</keyword>
<feature type="compositionally biased region" description="Basic and acidic residues" evidence="10">
    <location>
        <begin position="242"/>
        <end position="252"/>
    </location>
</feature>
<sequence length="508" mass="56361">MSPSPSQIKDKLLEAIDGDNNIIDRTLVLEVVTQLEQAALTREDLEVTRLGLFINNVRKKTVDQDLAKRCRKLVKSWQQLANSSPSSNASPAYYSPALSVSKQPHTNSAYVPSSSPALQLVNPRRISPASTQQSTVPERLVSPLVRPQSGRNSPAIAQVKRISPSNSSRSATPKSCAILNKLSVSPSQSSSRPSTPIDNNNLNSTLKNHTSTPILANNHSNFTPHLDTTNRTHAANKKRRRSGENSHADNASKKTRTVINGEFNKLPERIKVSKVKTTAQLIEELQADKSTRLTKSDTINKIVTNQIQKEEDDINLSVVPASARPKSRGRKSIGSGLPSLPSDISKVKSELVERYLKNHLDNKHSDDTEIDVIGDDLETLKNDQFSATSNHHQKTNGTTFERSVDPYSLLPPIDFDSIHYSEDEEDVDAPIRRNPITGEYPDGYTHSEDSNVIPDEETVEKVVNCNWNGVNGTTNVNSQFHTWTETFSIQSNDREQTEFHVLLPYVDL</sequence>
<evidence type="ECO:0000256" key="2">
    <source>
        <dbReference type="ARBA" id="ARBA00009681"/>
    </source>
</evidence>
<reference evidence="12" key="1">
    <citation type="submission" date="2020-06" db="EMBL/GenBank/DDBJ databases">
        <title>Draft genome of Bugula neritina, a colonial animal packing powerful symbionts and potential medicines.</title>
        <authorList>
            <person name="Rayko M."/>
        </authorList>
    </citation>
    <scope>NUCLEOTIDE SEQUENCE [LARGE SCALE GENOMIC DNA]</scope>
    <source>
        <strain evidence="12">Kwan_BN1</strain>
    </source>
</reference>
<dbReference type="EMBL" id="VXIV02001533">
    <property type="protein sequence ID" value="KAF6032138.1"/>
    <property type="molecule type" value="Genomic_DNA"/>
</dbReference>
<evidence type="ECO:0000256" key="10">
    <source>
        <dbReference type="SAM" id="MobiDB-lite"/>
    </source>
</evidence>
<feature type="region of interest" description="Disordered" evidence="10">
    <location>
        <begin position="318"/>
        <end position="343"/>
    </location>
</feature>
<feature type="compositionally biased region" description="Low complexity" evidence="10">
    <location>
        <begin position="183"/>
        <end position="196"/>
    </location>
</feature>
<proteinExistence type="inferred from homology"/>
<protein>
    <recommendedName>
        <fullName evidence="3">Mediator of RNA polymerase II transcription subunit 26</fullName>
    </recommendedName>
    <alternativeName>
        <fullName evidence="8">Mediator complex subunit 26</fullName>
    </alternativeName>
</protein>
<dbReference type="PROSITE" id="PS51319">
    <property type="entry name" value="TFIIS_N"/>
    <property type="match status" value="1"/>
</dbReference>
<evidence type="ECO:0000256" key="3">
    <source>
        <dbReference type="ARBA" id="ARBA00019686"/>
    </source>
</evidence>
<keyword evidence="6" id="KW-0804">Transcription</keyword>
<name>A0A7J7K3H8_BUGNE</name>
<evidence type="ECO:0000256" key="6">
    <source>
        <dbReference type="ARBA" id="ARBA00023163"/>
    </source>
</evidence>
<evidence type="ECO:0000256" key="9">
    <source>
        <dbReference type="PROSITE-ProRule" id="PRU00649"/>
    </source>
</evidence>
<dbReference type="InterPro" id="IPR003617">
    <property type="entry name" value="TFIIS/CRSP70_N_sub"/>
</dbReference>
<evidence type="ECO:0000313" key="12">
    <source>
        <dbReference type="EMBL" id="KAF6032138.1"/>
    </source>
</evidence>
<dbReference type="AlphaFoldDB" id="A0A7J7K3H8"/>
<evidence type="ECO:0000256" key="8">
    <source>
        <dbReference type="ARBA" id="ARBA00031968"/>
    </source>
</evidence>
<evidence type="ECO:0000256" key="5">
    <source>
        <dbReference type="ARBA" id="ARBA00023159"/>
    </source>
</evidence>
<organism evidence="12 13">
    <name type="scientific">Bugula neritina</name>
    <name type="common">Brown bryozoan</name>
    <name type="synonym">Sertularia neritina</name>
    <dbReference type="NCBI Taxonomy" id="10212"/>
    <lineage>
        <taxon>Eukaryota</taxon>
        <taxon>Metazoa</taxon>
        <taxon>Spiralia</taxon>
        <taxon>Lophotrochozoa</taxon>
        <taxon>Bryozoa</taxon>
        <taxon>Gymnolaemata</taxon>
        <taxon>Cheilostomatida</taxon>
        <taxon>Flustrina</taxon>
        <taxon>Buguloidea</taxon>
        <taxon>Bugulidae</taxon>
        <taxon>Bugula</taxon>
    </lineage>
</organism>
<dbReference type="PANTHER" id="PTHR15201">
    <property type="entry name" value="CRSP70"/>
    <property type="match status" value="1"/>
</dbReference>
<dbReference type="GO" id="GO:0016592">
    <property type="term" value="C:mediator complex"/>
    <property type="evidence" value="ECO:0007669"/>
    <property type="project" value="InterPro"/>
</dbReference>
<feature type="region of interest" description="Disordered" evidence="10">
    <location>
        <begin position="127"/>
        <end position="260"/>
    </location>
</feature>
<dbReference type="GO" id="GO:0010628">
    <property type="term" value="P:positive regulation of gene expression"/>
    <property type="evidence" value="ECO:0007669"/>
    <property type="project" value="TreeGrafter"/>
</dbReference>
<dbReference type="SUPFAM" id="SSF47676">
    <property type="entry name" value="Conserved domain common to transcription factors TFIIS, elongin A, CRSP70"/>
    <property type="match status" value="1"/>
</dbReference>
<comment type="similarity">
    <text evidence="2">Belongs to the Mediator complex subunit 26 family.</text>
</comment>
<evidence type="ECO:0000256" key="1">
    <source>
        <dbReference type="ARBA" id="ARBA00004123"/>
    </source>
</evidence>
<dbReference type="Proteomes" id="UP000593567">
    <property type="component" value="Unassembled WGS sequence"/>
</dbReference>
<evidence type="ECO:0000256" key="7">
    <source>
        <dbReference type="ARBA" id="ARBA00023242"/>
    </source>
</evidence>
<evidence type="ECO:0000259" key="11">
    <source>
        <dbReference type="PROSITE" id="PS51319"/>
    </source>
</evidence>
<evidence type="ECO:0000256" key="4">
    <source>
        <dbReference type="ARBA" id="ARBA00023015"/>
    </source>
</evidence>
<dbReference type="InterPro" id="IPR035441">
    <property type="entry name" value="TFIIS/LEDGF_dom_sf"/>
</dbReference>
<feature type="domain" description="TFIIS N-terminal" evidence="11">
    <location>
        <begin position="1"/>
        <end position="84"/>
    </location>
</feature>
<dbReference type="GO" id="GO:0070847">
    <property type="term" value="C:core mediator complex"/>
    <property type="evidence" value="ECO:0007669"/>
    <property type="project" value="TreeGrafter"/>
</dbReference>
<dbReference type="Pfam" id="PF08711">
    <property type="entry name" value="Med26"/>
    <property type="match status" value="1"/>
</dbReference>
<feature type="compositionally biased region" description="Polar residues" evidence="10">
    <location>
        <begin position="163"/>
        <end position="173"/>
    </location>
</feature>
<evidence type="ECO:0000313" key="13">
    <source>
        <dbReference type="Proteomes" id="UP000593567"/>
    </source>
</evidence>